<feature type="transmembrane region" description="Helical" evidence="1">
    <location>
        <begin position="20"/>
        <end position="37"/>
    </location>
</feature>
<evidence type="ECO:0000256" key="1">
    <source>
        <dbReference type="SAM" id="Phobius"/>
    </source>
</evidence>
<dbReference type="AlphaFoldDB" id="A0A0K2TG73"/>
<keyword evidence="1" id="KW-1133">Transmembrane helix</keyword>
<keyword evidence="1" id="KW-0812">Transmembrane</keyword>
<evidence type="ECO:0000313" key="2">
    <source>
        <dbReference type="EMBL" id="CDW25033.1"/>
    </source>
</evidence>
<reference evidence="2" key="1">
    <citation type="submission" date="2014-05" db="EMBL/GenBank/DDBJ databases">
        <authorList>
            <person name="Chronopoulou M."/>
        </authorList>
    </citation>
    <scope>NUCLEOTIDE SEQUENCE</scope>
    <source>
        <tissue evidence="2">Whole organism</tissue>
    </source>
</reference>
<dbReference type="EMBL" id="HACA01007672">
    <property type="protein sequence ID" value="CDW25033.1"/>
    <property type="molecule type" value="Transcribed_RNA"/>
</dbReference>
<proteinExistence type="predicted"/>
<keyword evidence="1" id="KW-0472">Membrane</keyword>
<organism evidence="2">
    <name type="scientific">Lepeophtheirus salmonis</name>
    <name type="common">Salmon louse</name>
    <name type="synonym">Caligus salmonis</name>
    <dbReference type="NCBI Taxonomy" id="72036"/>
    <lineage>
        <taxon>Eukaryota</taxon>
        <taxon>Metazoa</taxon>
        <taxon>Ecdysozoa</taxon>
        <taxon>Arthropoda</taxon>
        <taxon>Crustacea</taxon>
        <taxon>Multicrustacea</taxon>
        <taxon>Hexanauplia</taxon>
        <taxon>Copepoda</taxon>
        <taxon>Siphonostomatoida</taxon>
        <taxon>Caligidae</taxon>
        <taxon>Lepeophtheirus</taxon>
    </lineage>
</organism>
<name>A0A0K2TG73_LEPSM</name>
<protein>
    <submittedName>
        <fullName evidence="2">Uncharacterized protein</fullName>
    </submittedName>
</protein>
<accession>A0A0K2TG73</accession>
<sequence>MKEKFQNGAEKIKKTMLYQLYTRIFLPCIQFIIEILHDSTIEALKYYRNSNGYPQYLIAQEKVGVRKYHSS</sequence>